<evidence type="ECO:0000259" key="1">
    <source>
        <dbReference type="PROSITE" id="PS50851"/>
    </source>
</evidence>
<keyword evidence="3" id="KW-1185">Reference proteome</keyword>
<dbReference type="Pfam" id="PF01584">
    <property type="entry name" value="CheW"/>
    <property type="match status" value="1"/>
</dbReference>
<comment type="caution">
    <text evidence="2">The sequence shown here is derived from an EMBL/GenBank/DDBJ whole genome shotgun (WGS) entry which is preliminary data.</text>
</comment>
<dbReference type="OrthoDB" id="9790406at2"/>
<dbReference type="GO" id="GO:0006935">
    <property type="term" value="P:chemotaxis"/>
    <property type="evidence" value="ECO:0007669"/>
    <property type="project" value="InterPro"/>
</dbReference>
<evidence type="ECO:0000313" key="3">
    <source>
        <dbReference type="Proteomes" id="UP000294887"/>
    </source>
</evidence>
<gene>
    <name evidence="2" type="ORF">EV695_2923</name>
</gene>
<dbReference type="EMBL" id="SMFQ01000004">
    <property type="protein sequence ID" value="TCJ84960.1"/>
    <property type="molecule type" value="Genomic_DNA"/>
</dbReference>
<protein>
    <submittedName>
        <fullName evidence="2">CheW-like protein</fullName>
    </submittedName>
</protein>
<dbReference type="SUPFAM" id="SSF50341">
    <property type="entry name" value="CheW-like"/>
    <property type="match status" value="1"/>
</dbReference>
<dbReference type="InterPro" id="IPR002545">
    <property type="entry name" value="CheW-lke_dom"/>
</dbReference>
<sequence>MTTLEIENNLENEVEMGAVTQLETSLTNSAFYDTNTFTKHSDESFSATLQKAIDFSTNTSQNGHEDAELNDKQFYYSSGSNYFLLEKNLKAETIKNMPINQIPFTPNWFMGIVNIRGIIMPVINIQQFVNFQTNAVSQDNSDSDETQQNESYLLKLEHQNHSPIVFKVDSLPRQISINKLKKRTKINNKPAWMLNTLDNDTNSIIEIDHHQLLSQIKEFS</sequence>
<name>A0A4R1EW20_9GAMM</name>
<dbReference type="InterPro" id="IPR036061">
    <property type="entry name" value="CheW-like_dom_sf"/>
</dbReference>
<reference evidence="2 3" key="1">
    <citation type="submission" date="2019-03" db="EMBL/GenBank/DDBJ databases">
        <title>Genomic Encyclopedia of Type Strains, Phase IV (KMG-IV): sequencing the most valuable type-strain genomes for metagenomic binning, comparative biology and taxonomic classification.</title>
        <authorList>
            <person name="Goeker M."/>
        </authorList>
    </citation>
    <scope>NUCLEOTIDE SEQUENCE [LARGE SCALE GENOMIC DNA]</scope>
    <source>
        <strain evidence="2 3">DSM 24830</strain>
    </source>
</reference>
<dbReference type="Gene3D" id="2.40.50.180">
    <property type="entry name" value="CheA-289, Domain 4"/>
    <property type="match status" value="1"/>
</dbReference>
<feature type="domain" description="CheW-like" evidence="1">
    <location>
        <begin position="70"/>
        <end position="218"/>
    </location>
</feature>
<accession>A0A4R1EW20</accession>
<dbReference type="PROSITE" id="PS50851">
    <property type="entry name" value="CHEW"/>
    <property type="match status" value="1"/>
</dbReference>
<proteinExistence type="predicted"/>
<dbReference type="Proteomes" id="UP000294887">
    <property type="component" value="Unassembled WGS sequence"/>
</dbReference>
<dbReference type="GO" id="GO:0007165">
    <property type="term" value="P:signal transduction"/>
    <property type="evidence" value="ECO:0007669"/>
    <property type="project" value="InterPro"/>
</dbReference>
<dbReference type="RefSeq" id="WP_131906681.1">
    <property type="nucleotide sequence ID" value="NZ_BAAAFU010000006.1"/>
</dbReference>
<organism evidence="2 3">
    <name type="scientific">Cocleimonas flava</name>
    <dbReference type="NCBI Taxonomy" id="634765"/>
    <lineage>
        <taxon>Bacteria</taxon>
        <taxon>Pseudomonadati</taxon>
        <taxon>Pseudomonadota</taxon>
        <taxon>Gammaproteobacteria</taxon>
        <taxon>Thiotrichales</taxon>
        <taxon>Thiotrichaceae</taxon>
        <taxon>Cocleimonas</taxon>
    </lineage>
</organism>
<dbReference type="AlphaFoldDB" id="A0A4R1EW20"/>
<evidence type="ECO:0000313" key="2">
    <source>
        <dbReference type="EMBL" id="TCJ84960.1"/>
    </source>
</evidence>